<evidence type="ECO:0000313" key="2">
    <source>
        <dbReference type="Proteomes" id="UP000177954"/>
    </source>
</evidence>
<sequence>MPQGTILEKLFGSQARVRLLRLFVMSPDDVLDSKTIGSRIHLEPTQFNREVKMLFDVGFIKKGTRVTTLSEGVRNKLKRRKISGYTLVRDFPYLNEIAELLASETPLARKKLLGSLKGCGKVNLVVIAGRLLHEDRSHVDVFVVGDSLKKKKIERALHAIEANLGKELVYAIMATKEFQYRFGMYDRFLKDLFDHPHEILLNKLGIG</sequence>
<protein>
    <recommendedName>
        <fullName evidence="3">Transcriptional regulator</fullName>
    </recommendedName>
</protein>
<evidence type="ECO:0008006" key="3">
    <source>
        <dbReference type="Google" id="ProtNLM"/>
    </source>
</evidence>
<name>A0A1G2GZC4_9BACT</name>
<dbReference type="AlphaFoldDB" id="A0A1G2GZC4"/>
<organism evidence="1 2">
    <name type="scientific">Candidatus Ryanbacteria bacterium RIFCSPLOWO2_02_FULL_47_14</name>
    <dbReference type="NCBI Taxonomy" id="1802129"/>
    <lineage>
        <taxon>Bacteria</taxon>
        <taxon>Candidatus Ryaniibacteriota</taxon>
    </lineage>
</organism>
<gene>
    <name evidence="1" type="ORF">A3J04_03725</name>
</gene>
<accession>A0A1G2GZC4</accession>
<dbReference type="EMBL" id="MHNZ01000034">
    <property type="protein sequence ID" value="OGZ55321.1"/>
    <property type="molecule type" value="Genomic_DNA"/>
</dbReference>
<dbReference type="STRING" id="1802129.A3J04_03725"/>
<proteinExistence type="predicted"/>
<dbReference type="Proteomes" id="UP000177954">
    <property type="component" value="Unassembled WGS sequence"/>
</dbReference>
<reference evidence="1 2" key="1">
    <citation type="journal article" date="2016" name="Nat. Commun.">
        <title>Thousands of microbial genomes shed light on interconnected biogeochemical processes in an aquifer system.</title>
        <authorList>
            <person name="Anantharaman K."/>
            <person name="Brown C.T."/>
            <person name="Hug L.A."/>
            <person name="Sharon I."/>
            <person name="Castelle C.J."/>
            <person name="Probst A.J."/>
            <person name="Thomas B.C."/>
            <person name="Singh A."/>
            <person name="Wilkins M.J."/>
            <person name="Karaoz U."/>
            <person name="Brodie E.L."/>
            <person name="Williams K.H."/>
            <person name="Hubbard S.S."/>
            <person name="Banfield J.F."/>
        </authorList>
    </citation>
    <scope>NUCLEOTIDE SEQUENCE [LARGE SCALE GENOMIC DNA]</scope>
</reference>
<evidence type="ECO:0000313" key="1">
    <source>
        <dbReference type="EMBL" id="OGZ55321.1"/>
    </source>
</evidence>
<comment type="caution">
    <text evidence="1">The sequence shown here is derived from an EMBL/GenBank/DDBJ whole genome shotgun (WGS) entry which is preliminary data.</text>
</comment>